<name>A0A2U2N5N4_9BIFI</name>
<sequence length="261" mass="30602">MLFHLSEQLFKQFLQPMVLRLGGTQTFMHSHGSLSAPASQQFMQWTPMLQIPLVFPLRIGSMRTVIRPYAKMTVPAFISILLFVLIHPRKNRHGINSTGILRYKQSPFRRKHHASVFLESGNLIQNIIHGNAYPLFQSKFVQYLYRPMNVRPVPLSYGFGNKQTEYFTHRVRFRFGKLNILEFLPLRHSPIELLYIRPWAMQPTAWNISSRSGIISLKKLHYISRSFLAVIDLNDFDVLRRFVNPQPVNQFVPYIRHIQSL</sequence>
<reference evidence="1 2" key="1">
    <citation type="journal article" date="2018" name="Int. J. Syst. Evol. Microbiol.">
        <title>Bifidobacterium callitrichidarum sp. nov. from the faeces of the emperor tamarin (Saguinus imperator).</title>
        <authorList>
            <person name="Modesto M."/>
            <person name="Michelini S."/>
            <person name="Sansosti M.C."/>
            <person name="De Filippo C."/>
            <person name="Cavalieri D."/>
            <person name="Qvirist L."/>
            <person name="Andlid T."/>
            <person name="Spiezio C."/>
            <person name="Sandri C."/>
            <person name="Pascarelli S."/>
            <person name="Sgorbati B."/>
            <person name="Mattarelli P."/>
        </authorList>
    </citation>
    <scope>NUCLEOTIDE SEQUENCE [LARGE SCALE GENOMIC DNA]</scope>
    <source>
        <strain evidence="1 2">TRI 5</strain>
    </source>
</reference>
<proteinExistence type="predicted"/>
<keyword evidence="2" id="KW-1185">Reference proteome</keyword>
<dbReference type="Proteomes" id="UP000245876">
    <property type="component" value="Unassembled WGS sequence"/>
</dbReference>
<accession>A0A2U2N5N4</accession>
<dbReference type="EMBL" id="QFFM01000018">
    <property type="protein sequence ID" value="PWG64440.1"/>
    <property type="molecule type" value="Genomic_DNA"/>
</dbReference>
<evidence type="ECO:0000313" key="2">
    <source>
        <dbReference type="Proteomes" id="UP000245876"/>
    </source>
</evidence>
<dbReference type="AlphaFoldDB" id="A0A2U2N5N4"/>
<comment type="caution">
    <text evidence="1">The sequence shown here is derived from an EMBL/GenBank/DDBJ whole genome shotgun (WGS) entry which is preliminary data.</text>
</comment>
<evidence type="ECO:0000313" key="1">
    <source>
        <dbReference type="EMBL" id="PWG64440.1"/>
    </source>
</evidence>
<organism evidence="1 2">
    <name type="scientific">Bifidobacterium callitrichidarum</name>
    <dbReference type="NCBI Taxonomy" id="2052941"/>
    <lineage>
        <taxon>Bacteria</taxon>
        <taxon>Bacillati</taxon>
        <taxon>Actinomycetota</taxon>
        <taxon>Actinomycetes</taxon>
        <taxon>Bifidobacteriales</taxon>
        <taxon>Bifidobacteriaceae</taxon>
        <taxon>Bifidobacterium</taxon>
    </lineage>
</organism>
<gene>
    <name evidence="1" type="ORF">DF196_09170</name>
</gene>
<protein>
    <submittedName>
        <fullName evidence="1">Uncharacterized protein</fullName>
    </submittedName>
</protein>